<dbReference type="OrthoDB" id="2367685at2759"/>
<dbReference type="EMBL" id="PHWZ01000018">
    <property type="protein sequence ID" value="TEY84257.1"/>
    <property type="molecule type" value="Genomic_DNA"/>
</dbReference>
<accession>A0A4Y8DF19</accession>
<feature type="region of interest" description="Disordered" evidence="1">
    <location>
        <begin position="1"/>
        <end position="84"/>
    </location>
</feature>
<gene>
    <name evidence="3" type="ORF">BOTCAL_0018g00340</name>
</gene>
<feature type="compositionally biased region" description="Pro residues" evidence="1">
    <location>
        <begin position="1"/>
        <end position="11"/>
    </location>
</feature>
<organism evidence="3 4">
    <name type="scientific">Botryotinia calthae</name>
    <dbReference type="NCBI Taxonomy" id="38488"/>
    <lineage>
        <taxon>Eukaryota</taxon>
        <taxon>Fungi</taxon>
        <taxon>Dikarya</taxon>
        <taxon>Ascomycota</taxon>
        <taxon>Pezizomycotina</taxon>
        <taxon>Leotiomycetes</taxon>
        <taxon>Helotiales</taxon>
        <taxon>Sclerotiniaceae</taxon>
        <taxon>Botryotinia</taxon>
    </lineage>
</organism>
<keyword evidence="2" id="KW-1133">Transmembrane helix</keyword>
<evidence type="ECO:0000313" key="3">
    <source>
        <dbReference type="EMBL" id="TEY84257.1"/>
    </source>
</evidence>
<evidence type="ECO:0000256" key="1">
    <source>
        <dbReference type="SAM" id="MobiDB-lite"/>
    </source>
</evidence>
<feature type="compositionally biased region" description="Acidic residues" evidence="1">
    <location>
        <begin position="103"/>
        <end position="113"/>
    </location>
</feature>
<evidence type="ECO:0000313" key="4">
    <source>
        <dbReference type="Proteomes" id="UP000297299"/>
    </source>
</evidence>
<dbReference type="STRING" id="38488.A0A4Y8DF19"/>
<dbReference type="AlphaFoldDB" id="A0A4Y8DF19"/>
<comment type="caution">
    <text evidence="3">The sequence shown here is derived from an EMBL/GenBank/DDBJ whole genome shotgun (WGS) entry which is preliminary data.</text>
</comment>
<proteinExistence type="predicted"/>
<reference evidence="3 4" key="1">
    <citation type="submission" date="2017-11" db="EMBL/GenBank/DDBJ databases">
        <title>Comparative genomics of Botrytis spp.</title>
        <authorList>
            <person name="Valero-Jimenez C.A."/>
            <person name="Tapia P."/>
            <person name="Veloso J."/>
            <person name="Silva-Moreno E."/>
            <person name="Staats M."/>
            <person name="Valdes J.H."/>
            <person name="Van Kan J.A.L."/>
        </authorList>
    </citation>
    <scope>NUCLEOTIDE SEQUENCE [LARGE SCALE GENOMIC DNA]</scope>
    <source>
        <strain evidence="3 4">MUCL2830</strain>
    </source>
</reference>
<dbReference type="Proteomes" id="UP000297299">
    <property type="component" value="Unassembled WGS sequence"/>
</dbReference>
<evidence type="ECO:0008006" key="5">
    <source>
        <dbReference type="Google" id="ProtNLM"/>
    </source>
</evidence>
<keyword evidence="4" id="KW-1185">Reference proteome</keyword>
<feature type="region of interest" description="Disordered" evidence="1">
    <location>
        <begin position="103"/>
        <end position="163"/>
    </location>
</feature>
<name>A0A4Y8DF19_9HELO</name>
<protein>
    <recommendedName>
        <fullName evidence="5">WW domain-containing protein</fullName>
    </recommendedName>
</protein>
<keyword evidence="2" id="KW-0812">Transmembrane</keyword>
<feature type="transmembrane region" description="Helical" evidence="2">
    <location>
        <begin position="273"/>
        <end position="298"/>
    </location>
</feature>
<sequence length="307" mass="34326">MSNINEPPPPYTESATPNHPHKTRSGIPPQSRRSMEDEARSLPPGWIRQYDTESDHQFFVDTRQTPPRSIWRHPYDDDEYLSSLPPYERQLIEGLHRVPSDADLEAESTDDDSALPARPQNARPNEQNPSGIHKLGRKMKDKLTNSTHTEREARRRKREEEEAAIYRRHQAIRDAMRKAIRTGEPQLLGKDREGKDVYIEPPRNAGGYYPSSGMAGAGTTRLGMYPAGGYGYNPFMSGGGAFGPSPYAMGVGAYGRPGMPYNRGYARGYGGGAGLPLAMGLGGGLMLGGLMCYVIWWWRWETGWDEL</sequence>
<keyword evidence="2" id="KW-0472">Membrane</keyword>
<evidence type="ECO:0000256" key="2">
    <source>
        <dbReference type="SAM" id="Phobius"/>
    </source>
</evidence>